<dbReference type="Pfam" id="PF00355">
    <property type="entry name" value="Rieske"/>
    <property type="match status" value="1"/>
</dbReference>
<keyword evidence="2" id="KW-0479">Metal-binding</keyword>
<keyword evidence="7" id="KW-1185">Reference proteome</keyword>
<dbReference type="RefSeq" id="WP_145435642.1">
    <property type="nucleotide sequence ID" value="NZ_CP036339.1"/>
</dbReference>
<dbReference type="SUPFAM" id="SSF50022">
    <property type="entry name" value="ISP domain"/>
    <property type="match status" value="1"/>
</dbReference>
<evidence type="ECO:0000256" key="2">
    <source>
        <dbReference type="ARBA" id="ARBA00022723"/>
    </source>
</evidence>
<evidence type="ECO:0000256" key="1">
    <source>
        <dbReference type="ARBA" id="ARBA00022714"/>
    </source>
</evidence>
<keyword evidence="4" id="KW-0411">Iron-sulfur</keyword>
<proteinExistence type="predicted"/>
<dbReference type="GO" id="GO:0046872">
    <property type="term" value="F:metal ion binding"/>
    <property type="evidence" value="ECO:0007669"/>
    <property type="project" value="UniProtKB-KW"/>
</dbReference>
<dbReference type="KEGG" id="llh:I41_51130"/>
<keyword evidence="1" id="KW-0001">2Fe-2S</keyword>
<name>A0A517U5G7_9BACT</name>
<organism evidence="6 7">
    <name type="scientific">Lacipirellula limnantheis</name>
    <dbReference type="NCBI Taxonomy" id="2528024"/>
    <lineage>
        <taxon>Bacteria</taxon>
        <taxon>Pseudomonadati</taxon>
        <taxon>Planctomycetota</taxon>
        <taxon>Planctomycetia</taxon>
        <taxon>Pirellulales</taxon>
        <taxon>Lacipirellulaceae</taxon>
        <taxon>Lacipirellula</taxon>
    </lineage>
</organism>
<evidence type="ECO:0000313" key="6">
    <source>
        <dbReference type="EMBL" id="QDT75869.1"/>
    </source>
</evidence>
<protein>
    <submittedName>
        <fullName evidence="6">3-phenylpropionate/cinnamic acid dioxygenase ferredoxin subunit</fullName>
    </submittedName>
</protein>
<dbReference type="PANTHER" id="PTHR21496">
    <property type="entry name" value="FERREDOXIN-RELATED"/>
    <property type="match status" value="1"/>
</dbReference>
<dbReference type="InterPro" id="IPR017941">
    <property type="entry name" value="Rieske_2Fe-2S"/>
</dbReference>
<feature type="domain" description="Rieske" evidence="5">
    <location>
        <begin position="5"/>
        <end position="100"/>
    </location>
</feature>
<accession>A0A517U5G7</accession>
<dbReference type="EMBL" id="CP036339">
    <property type="protein sequence ID" value="QDT75869.1"/>
    <property type="molecule type" value="Genomic_DNA"/>
</dbReference>
<dbReference type="PANTHER" id="PTHR21496:SF23">
    <property type="entry name" value="3-PHENYLPROPIONATE_CINNAMIC ACID DIOXYGENASE FERREDOXIN SUBUNIT"/>
    <property type="match status" value="1"/>
</dbReference>
<evidence type="ECO:0000256" key="3">
    <source>
        <dbReference type="ARBA" id="ARBA00023004"/>
    </source>
</evidence>
<dbReference type="OrthoDB" id="9795104at2"/>
<dbReference type="GO" id="GO:0051213">
    <property type="term" value="F:dioxygenase activity"/>
    <property type="evidence" value="ECO:0007669"/>
    <property type="project" value="UniProtKB-KW"/>
</dbReference>
<dbReference type="Proteomes" id="UP000317909">
    <property type="component" value="Chromosome"/>
</dbReference>
<keyword evidence="6" id="KW-0223">Dioxygenase</keyword>
<dbReference type="GO" id="GO:0051537">
    <property type="term" value="F:2 iron, 2 sulfur cluster binding"/>
    <property type="evidence" value="ECO:0007669"/>
    <property type="project" value="UniProtKB-KW"/>
</dbReference>
<gene>
    <name evidence="6" type="primary">hcaC_2</name>
    <name evidence="6" type="ORF">I41_51130</name>
</gene>
<dbReference type="InterPro" id="IPR036922">
    <property type="entry name" value="Rieske_2Fe-2S_sf"/>
</dbReference>
<evidence type="ECO:0000313" key="7">
    <source>
        <dbReference type="Proteomes" id="UP000317909"/>
    </source>
</evidence>
<evidence type="ECO:0000256" key="4">
    <source>
        <dbReference type="ARBA" id="ARBA00023014"/>
    </source>
</evidence>
<keyword evidence="3" id="KW-0408">Iron</keyword>
<dbReference type="PROSITE" id="PS51296">
    <property type="entry name" value="RIESKE"/>
    <property type="match status" value="1"/>
</dbReference>
<sequence>MSEFITVARVGAIPEGGGGTFQVGARLVAVFNRGGEYFAIDDLCPHMGASLGAGYMDAEGVVTCPWHAWHFSVCDGTWCDNPRIKIDAFETRVVGDEIQVRTTPTKPQ</sequence>
<evidence type="ECO:0000259" key="5">
    <source>
        <dbReference type="PROSITE" id="PS51296"/>
    </source>
</evidence>
<keyword evidence="6" id="KW-0560">Oxidoreductase</keyword>
<dbReference type="Gene3D" id="2.102.10.10">
    <property type="entry name" value="Rieske [2Fe-2S] iron-sulphur domain"/>
    <property type="match status" value="1"/>
</dbReference>
<dbReference type="AlphaFoldDB" id="A0A517U5G7"/>
<reference evidence="6 7" key="1">
    <citation type="submission" date="2019-02" db="EMBL/GenBank/DDBJ databases">
        <title>Deep-cultivation of Planctomycetes and their phenomic and genomic characterization uncovers novel biology.</title>
        <authorList>
            <person name="Wiegand S."/>
            <person name="Jogler M."/>
            <person name="Boedeker C."/>
            <person name="Pinto D."/>
            <person name="Vollmers J."/>
            <person name="Rivas-Marin E."/>
            <person name="Kohn T."/>
            <person name="Peeters S.H."/>
            <person name="Heuer A."/>
            <person name="Rast P."/>
            <person name="Oberbeckmann S."/>
            <person name="Bunk B."/>
            <person name="Jeske O."/>
            <person name="Meyerdierks A."/>
            <person name="Storesund J.E."/>
            <person name="Kallscheuer N."/>
            <person name="Luecker S."/>
            <person name="Lage O.M."/>
            <person name="Pohl T."/>
            <person name="Merkel B.J."/>
            <person name="Hornburger P."/>
            <person name="Mueller R.-W."/>
            <person name="Bruemmer F."/>
            <person name="Labrenz M."/>
            <person name="Spormann A.M."/>
            <person name="Op den Camp H."/>
            <person name="Overmann J."/>
            <person name="Amann R."/>
            <person name="Jetten M.S.M."/>
            <person name="Mascher T."/>
            <person name="Medema M.H."/>
            <person name="Devos D.P."/>
            <person name="Kaster A.-K."/>
            <person name="Ovreas L."/>
            <person name="Rohde M."/>
            <person name="Galperin M.Y."/>
            <person name="Jogler C."/>
        </authorList>
    </citation>
    <scope>NUCLEOTIDE SEQUENCE [LARGE SCALE GENOMIC DNA]</scope>
    <source>
        <strain evidence="6 7">I41</strain>
    </source>
</reference>